<evidence type="ECO:0000313" key="2">
    <source>
        <dbReference type="Proteomes" id="UP000766570"/>
    </source>
</evidence>
<sequence length="90" mass="10356">MLQNWEFERMRAGRHLPVPETWKGHLFEAVATLFPTPKEADTLNERYNELIAPFLDRIADPTRRPVGSAPVRVFMATALAHDLIRRGEES</sequence>
<proteinExistence type="predicted"/>
<protein>
    <submittedName>
        <fullName evidence="1">Uncharacterized protein</fullName>
    </submittedName>
</protein>
<dbReference type="Proteomes" id="UP000766570">
    <property type="component" value="Unassembled WGS sequence"/>
</dbReference>
<comment type="caution">
    <text evidence="1">The sequence shown here is derived from an EMBL/GenBank/DDBJ whole genome shotgun (WGS) entry which is preliminary data.</text>
</comment>
<organism evidence="1 2">
    <name type="scientific">Paeniglutamicibacter psychrophenolicus</name>
    <dbReference type="NCBI Taxonomy" id="257454"/>
    <lineage>
        <taxon>Bacteria</taxon>
        <taxon>Bacillati</taxon>
        <taxon>Actinomycetota</taxon>
        <taxon>Actinomycetes</taxon>
        <taxon>Micrococcales</taxon>
        <taxon>Micrococcaceae</taxon>
        <taxon>Paeniglutamicibacter</taxon>
    </lineage>
</organism>
<evidence type="ECO:0000313" key="1">
    <source>
        <dbReference type="EMBL" id="MBP2374929.1"/>
    </source>
</evidence>
<reference evidence="1 2" key="1">
    <citation type="submission" date="2021-03" db="EMBL/GenBank/DDBJ databases">
        <title>Sequencing the genomes of 1000 actinobacteria strains.</title>
        <authorList>
            <person name="Klenk H.-P."/>
        </authorList>
    </citation>
    <scope>NUCLEOTIDE SEQUENCE [LARGE SCALE GENOMIC DNA]</scope>
    <source>
        <strain evidence="1 2">DSM 15454</strain>
    </source>
</reference>
<name>A0ABS4WFD6_9MICC</name>
<dbReference type="EMBL" id="JAGIOE010000001">
    <property type="protein sequence ID" value="MBP2374929.1"/>
    <property type="molecule type" value="Genomic_DNA"/>
</dbReference>
<accession>A0ABS4WFD6</accession>
<gene>
    <name evidence="1" type="ORF">JOF46_002841</name>
</gene>
<dbReference type="RefSeq" id="WP_209908105.1">
    <property type="nucleotide sequence ID" value="NZ_BAAAMI010000008.1"/>
</dbReference>
<keyword evidence="2" id="KW-1185">Reference proteome</keyword>